<reference evidence="1 2" key="1">
    <citation type="submission" date="2010-02" db="EMBL/GenBank/DDBJ databases">
        <authorList>
            <person name="Weinstock G."/>
            <person name="Sodergren E."/>
            <person name="Clifton S."/>
            <person name="Fulton L."/>
            <person name="Fulton B."/>
            <person name="Courtney L."/>
            <person name="Fronick C."/>
            <person name="Harrison M."/>
            <person name="Strong C."/>
            <person name="Farmer C."/>
            <person name="Delahaunty K."/>
            <person name="Markovic C."/>
            <person name="Hall O."/>
            <person name="Minx P."/>
            <person name="Tomlinson C."/>
            <person name="Mitreva M."/>
            <person name="Nelson J."/>
            <person name="Hou S."/>
            <person name="Wollam A."/>
            <person name="Pepin K.H."/>
            <person name="Johnson M."/>
            <person name="Bhonagiri V."/>
            <person name="Zhang X."/>
            <person name="Suruliraj S."/>
            <person name="Warren W."/>
            <person name="Chinwalla A."/>
            <person name="Mardis E.R."/>
            <person name="Wilson R.K."/>
        </authorList>
    </citation>
    <scope>NUCLEOTIDE SEQUENCE [LARGE SCALE GENOMIC DNA]</scope>
    <source>
        <strain evidence="1 2">DSM 2876</strain>
    </source>
</reference>
<dbReference type="PANTHER" id="PTHR33202">
    <property type="entry name" value="ZINC UPTAKE REGULATION PROTEIN"/>
    <property type="match status" value="1"/>
</dbReference>
<comment type="caution">
    <text evidence="1">The sequence shown here is derived from an EMBL/GenBank/DDBJ whole genome shotgun (WGS) entry which is preliminary data.</text>
</comment>
<dbReference type="InterPro" id="IPR002481">
    <property type="entry name" value="FUR"/>
</dbReference>
<proteinExistence type="predicted"/>
<dbReference type="GO" id="GO:0000976">
    <property type="term" value="F:transcription cis-regulatory region binding"/>
    <property type="evidence" value="ECO:0007669"/>
    <property type="project" value="TreeGrafter"/>
</dbReference>
<protein>
    <submittedName>
        <fullName evidence="1">Transcriptional regulator, Fur family</fullName>
    </submittedName>
</protein>
<sequence length="136" mass="15820">MEKKYLIDELKKNGFRITKQREMLLDIILENNCSCIKEIYYKAQKKDKNIGFATVYRMVNMLENMGFINRKNMYRIACSETCKAAQGCLIEFDDDSKLELSGTDWNKVIYEGLKGLQLLDNRNIRSILSIPCSEGE</sequence>
<dbReference type="SUPFAM" id="SSF46785">
    <property type="entry name" value="Winged helix' DNA-binding domain"/>
    <property type="match status" value="1"/>
</dbReference>
<dbReference type="eggNOG" id="COG0735">
    <property type="taxonomic scope" value="Bacteria"/>
</dbReference>
<dbReference type="GeneID" id="98918055"/>
<dbReference type="EMBL" id="ABWN01000030">
    <property type="protein sequence ID" value="EFF68450.1"/>
    <property type="molecule type" value="Genomic_DNA"/>
</dbReference>
<dbReference type="RefSeq" id="WP_005603481.1">
    <property type="nucleotide sequence ID" value="NZ_GG663524.1"/>
</dbReference>
<keyword evidence="2" id="KW-1185">Reference proteome</keyword>
<dbReference type="PANTHER" id="PTHR33202:SF7">
    <property type="entry name" value="FERRIC UPTAKE REGULATION PROTEIN"/>
    <property type="match status" value="1"/>
</dbReference>
<gene>
    <name evidence="1" type="ORF">BUTYVIB_01722</name>
</gene>
<evidence type="ECO:0000313" key="2">
    <source>
        <dbReference type="Proteomes" id="UP000006238"/>
    </source>
</evidence>
<evidence type="ECO:0000313" key="1">
    <source>
        <dbReference type="EMBL" id="EFF68450.1"/>
    </source>
</evidence>
<dbReference type="GO" id="GO:0045892">
    <property type="term" value="P:negative regulation of DNA-templated transcription"/>
    <property type="evidence" value="ECO:0007669"/>
    <property type="project" value="TreeGrafter"/>
</dbReference>
<dbReference type="GO" id="GO:0008270">
    <property type="term" value="F:zinc ion binding"/>
    <property type="evidence" value="ECO:0007669"/>
    <property type="project" value="TreeGrafter"/>
</dbReference>
<dbReference type="Pfam" id="PF01475">
    <property type="entry name" value="FUR"/>
    <property type="match status" value="1"/>
</dbReference>
<name>D4S0V2_9FIRM</name>
<dbReference type="Gene3D" id="1.10.10.10">
    <property type="entry name" value="Winged helix-like DNA-binding domain superfamily/Winged helix DNA-binding domain"/>
    <property type="match status" value="1"/>
</dbReference>
<dbReference type="Proteomes" id="UP000006238">
    <property type="component" value="Unassembled WGS sequence"/>
</dbReference>
<accession>D4S0V2</accession>
<dbReference type="InterPro" id="IPR036390">
    <property type="entry name" value="WH_DNA-bd_sf"/>
</dbReference>
<dbReference type="GO" id="GO:1900376">
    <property type="term" value="P:regulation of secondary metabolite biosynthetic process"/>
    <property type="evidence" value="ECO:0007669"/>
    <property type="project" value="TreeGrafter"/>
</dbReference>
<dbReference type="HOGENOM" id="CLU_124840_0_0_9"/>
<dbReference type="AlphaFoldDB" id="D4S0V2"/>
<dbReference type="GO" id="GO:0003700">
    <property type="term" value="F:DNA-binding transcription factor activity"/>
    <property type="evidence" value="ECO:0007669"/>
    <property type="project" value="InterPro"/>
</dbReference>
<organism evidence="1 2">
    <name type="scientific">Eshraghiella crossota DSM 2876</name>
    <dbReference type="NCBI Taxonomy" id="511680"/>
    <lineage>
        <taxon>Bacteria</taxon>
        <taxon>Bacillati</taxon>
        <taxon>Bacillota</taxon>
        <taxon>Clostridia</taxon>
        <taxon>Lachnospirales</taxon>
        <taxon>Lachnospiraceae</taxon>
        <taxon>Eshraghiella</taxon>
    </lineage>
</organism>
<dbReference type="InterPro" id="IPR036388">
    <property type="entry name" value="WH-like_DNA-bd_sf"/>
</dbReference>
<dbReference type="STRING" id="45851.BHV86_09205"/>